<dbReference type="SUPFAM" id="SSF90123">
    <property type="entry name" value="ABC transporter transmembrane region"/>
    <property type="match status" value="1"/>
</dbReference>
<sequence length="206" mass="20903">MSVAGQPMDAEPVDSAAPVGRTAAERAVLRLARPYLGRLVGAGLLAAATEFAGLALMATATWLLMSAAGQPPLDRLTVAIVAVRALAISRGVLRYTERLAGHDAVLRMITDVRARVFATLAARRDAVHRSGDVLSRLVSDVEAVQDLLLRVLVPGSAAALVGVLAVGVAALISPPAAGALGVGLLVAGVALPALATAVTRRSAAEV</sequence>
<proteinExistence type="predicted"/>
<feature type="transmembrane region" description="Helical" evidence="5">
    <location>
        <begin position="39"/>
        <end position="64"/>
    </location>
</feature>
<keyword evidence="3 5" id="KW-1133">Transmembrane helix</keyword>
<evidence type="ECO:0000259" key="6">
    <source>
        <dbReference type="PROSITE" id="PS50929"/>
    </source>
</evidence>
<protein>
    <submittedName>
        <fullName evidence="7">Thiol reductant ABC exporter subunit CydC</fullName>
    </submittedName>
</protein>
<feature type="domain" description="ABC transmembrane type-1" evidence="6">
    <location>
        <begin position="40"/>
        <end position="206"/>
    </location>
</feature>
<comment type="subcellular location">
    <subcellularLocation>
        <location evidence="1">Cell membrane</location>
        <topology evidence="1">Multi-pass membrane protein</topology>
    </subcellularLocation>
</comment>
<feature type="transmembrane region" description="Helical" evidence="5">
    <location>
        <begin position="178"/>
        <end position="198"/>
    </location>
</feature>
<feature type="non-terminal residue" evidence="7">
    <location>
        <position position="206"/>
    </location>
</feature>
<comment type="caution">
    <text evidence="7">The sequence shown here is derived from an EMBL/GenBank/DDBJ whole genome shotgun (WGS) entry which is preliminary data.</text>
</comment>
<dbReference type="InterPro" id="IPR036640">
    <property type="entry name" value="ABC1_TM_sf"/>
</dbReference>
<evidence type="ECO:0000256" key="5">
    <source>
        <dbReference type="SAM" id="Phobius"/>
    </source>
</evidence>
<dbReference type="InterPro" id="IPR011527">
    <property type="entry name" value="ABC1_TM_dom"/>
</dbReference>
<name>A0ABS1YRH7_9ACTN</name>
<keyword evidence="8" id="KW-1185">Reference proteome</keyword>
<dbReference type="PROSITE" id="PS50929">
    <property type="entry name" value="ABC_TM1F"/>
    <property type="match status" value="1"/>
</dbReference>
<dbReference type="Proteomes" id="UP000622245">
    <property type="component" value="Unassembled WGS sequence"/>
</dbReference>
<evidence type="ECO:0000313" key="7">
    <source>
        <dbReference type="EMBL" id="MBM0280037.1"/>
    </source>
</evidence>
<feature type="transmembrane region" description="Helical" evidence="5">
    <location>
        <begin position="147"/>
        <end position="172"/>
    </location>
</feature>
<keyword evidence="4 5" id="KW-0472">Membrane</keyword>
<accession>A0ABS1YRH7</accession>
<evidence type="ECO:0000256" key="2">
    <source>
        <dbReference type="ARBA" id="ARBA00022692"/>
    </source>
</evidence>
<reference evidence="7 8" key="1">
    <citation type="submission" date="2021-01" db="EMBL/GenBank/DDBJ databases">
        <title>Draft genome sequence of Micromonospora sp. strain STR1s_6.</title>
        <authorList>
            <person name="Karlyshev A."/>
            <person name="Jawad R."/>
        </authorList>
    </citation>
    <scope>NUCLEOTIDE SEQUENCE [LARGE SCALE GENOMIC DNA]</scope>
    <source>
        <strain evidence="7 8">STR1S-6</strain>
    </source>
</reference>
<feature type="transmembrane region" description="Helical" evidence="5">
    <location>
        <begin position="76"/>
        <end position="93"/>
    </location>
</feature>
<organism evidence="7 8">
    <name type="scientific">Micromonospora tarensis</name>
    <dbReference type="NCBI Taxonomy" id="2806100"/>
    <lineage>
        <taxon>Bacteria</taxon>
        <taxon>Bacillati</taxon>
        <taxon>Actinomycetota</taxon>
        <taxon>Actinomycetes</taxon>
        <taxon>Micromonosporales</taxon>
        <taxon>Micromonosporaceae</taxon>
        <taxon>Micromonospora</taxon>
    </lineage>
</organism>
<evidence type="ECO:0000256" key="3">
    <source>
        <dbReference type="ARBA" id="ARBA00022989"/>
    </source>
</evidence>
<dbReference type="EMBL" id="JAEVHL010000437">
    <property type="protein sequence ID" value="MBM0280037.1"/>
    <property type="molecule type" value="Genomic_DNA"/>
</dbReference>
<gene>
    <name evidence="7" type="ORF">JM949_35200</name>
</gene>
<dbReference type="Gene3D" id="1.20.1560.10">
    <property type="entry name" value="ABC transporter type 1, transmembrane domain"/>
    <property type="match status" value="1"/>
</dbReference>
<evidence type="ECO:0000256" key="4">
    <source>
        <dbReference type="ARBA" id="ARBA00023136"/>
    </source>
</evidence>
<evidence type="ECO:0000256" key="1">
    <source>
        <dbReference type="ARBA" id="ARBA00004651"/>
    </source>
</evidence>
<keyword evidence="2 5" id="KW-0812">Transmembrane</keyword>
<evidence type="ECO:0000313" key="8">
    <source>
        <dbReference type="Proteomes" id="UP000622245"/>
    </source>
</evidence>